<feature type="region of interest" description="Disordered" evidence="1">
    <location>
        <begin position="158"/>
        <end position="181"/>
    </location>
</feature>
<feature type="compositionally biased region" description="Polar residues" evidence="1">
    <location>
        <begin position="83"/>
        <end position="103"/>
    </location>
</feature>
<protein>
    <submittedName>
        <fullName evidence="2">Phage protein</fullName>
    </submittedName>
</protein>
<accession>A0A377JUW5</accession>
<gene>
    <name evidence="2" type="ORF">NCTC12219_00928</name>
</gene>
<feature type="compositionally biased region" description="Basic and acidic residues" evidence="1">
    <location>
        <begin position="164"/>
        <end position="180"/>
    </location>
</feature>
<dbReference type="AlphaFoldDB" id="A0A377JUW5"/>
<evidence type="ECO:0000313" key="3">
    <source>
        <dbReference type="Proteomes" id="UP000255103"/>
    </source>
</evidence>
<organism evidence="2 3">
    <name type="scientific">Helicobacter cinaedi</name>
    <dbReference type="NCBI Taxonomy" id="213"/>
    <lineage>
        <taxon>Bacteria</taxon>
        <taxon>Pseudomonadati</taxon>
        <taxon>Campylobacterota</taxon>
        <taxon>Epsilonproteobacteria</taxon>
        <taxon>Campylobacterales</taxon>
        <taxon>Helicobacteraceae</taxon>
        <taxon>Helicobacter</taxon>
    </lineage>
</organism>
<name>A0A377JUW5_9HELI</name>
<proteinExistence type="predicted"/>
<dbReference type="EMBL" id="UGHX01000001">
    <property type="protein sequence ID" value="STP11045.1"/>
    <property type="molecule type" value="Genomic_DNA"/>
</dbReference>
<reference evidence="2 3" key="1">
    <citation type="submission" date="2018-06" db="EMBL/GenBank/DDBJ databases">
        <authorList>
            <consortium name="Pathogen Informatics"/>
            <person name="Doyle S."/>
        </authorList>
    </citation>
    <scope>NUCLEOTIDE SEQUENCE [LARGE SCALE GENOMIC DNA]</scope>
    <source>
        <strain evidence="2 3">NCTC12219</strain>
    </source>
</reference>
<sequence length="276" mass="31376">MSKKSIKNEIILRTLAQKDLYSFVKLKWERYNNAPFMEGWHIQYLCKILESTLPCNDLTSGNHLRDCANFETTADFMSSSASKLAQNSQSNTANLNHTQNPNPTHKHEVADSRLRHDLKRVKIKSHEVQTYESVVGVGVLQGGGSDFACSEANPHLQIQAPPPCKKENTSNDFSKKDNAKAKTSPSTLITRLMINMPPSYGKTEIIARSFIAWALGKDRKRKFFYISYSDELCRKIANQVRDLLKSKLWSDVFLSPPQFLQDNAQEFVLREGADYL</sequence>
<dbReference type="Proteomes" id="UP000255103">
    <property type="component" value="Unassembled WGS sequence"/>
</dbReference>
<evidence type="ECO:0000313" key="2">
    <source>
        <dbReference type="EMBL" id="STP11045.1"/>
    </source>
</evidence>
<evidence type="ECO:0000256" key="1">
    <source>
        <dbReference type="SAM" id="MobiDB-lite"/>
    </source>
</evidence>
<feature type="region of interest" description="Disordered" evidence="1">
    <location>
        <begin position="83"/>
        <end position="111"/>
    </location>
</feature>